<organism evidence="5 6">
    <name type="scientific">Porphyromonas loveana</name>
    <dbReference type="NCBI Taxonomy" id="1884669"/>
    <lineage>
        <taxon>Bacteria</taxon>
        <taxon>Pseudomonadati</taxon>
        <taxon>Bacteroidota</taxon>
        <taxon>Bacteroidia</taxon>
        <taxon>Bacteroidales</taxon>
        <taxon>Porphyromonadaceae</taxon>
        <taxon>Porphyromonas</taxon>
    </lineage>
</organism>
<dbReference type="Pfam" id="PF18962">
    <property type="entry name" value="Por_Secre_tail"/>
    <property type="match status" value="1"/>
</dbReference>
<dbReference type="AlphaFoldDB" id="A0A2U1FSU5"/>
<dbReference type="Proteomes" id="UP000245462">
    <property type="component" value="Unassembled WGS sequence"/>
</dbReference>
<evidence type="ECO:0000256" key="2">
    <source>
        <dbReference type="ARBA" id="ARBA00022737"/>
    </source>
</evidence>
<dbReference type="GO" id="GO:0035591">
    <property type="term" value="F:signaling adaptor activity"/>
    <property type="evidence" value="ECO:0007669"/>
    <property type="project" value="TreeGrafter"/>
</dbReference>
<dbReference type="InterPro" id="IPR001611">
    <property type="entry name" value="Leu-rich_rpt"/>
</dbReference>
<dbReference type="PANTHER" id="PTHR47566:SF1">
    <property type="entry name" value="PROTEIN NUD1"/>
    <property type="match status" value="1"/>
</dbReference>
<dbReference type="PANTHER" id="PTHR47566">
    <property type="match status" value="1"/>
</dbReference>
<evidence type="ECO:0000313" key="6">
    <source>
        <dbReference type="Proteomes" id="UP000245462"/>
    </source>
</evidence>
<evidence type="ECO:0000256" key="1">
    <source>
        <dbReference type="ARBA" id="ARBA00022614"/>
    </source>
</evidence>
<keyword evidence="6" id="KW-1185">Reference proteome</keyword>
<dbReference type="OrthoDB" id="1014919at2"/>
<dbReference type="SUPFAM" id="SSF52058">
    <property type="entry name" value="L domain-like"/>
    <property type="match status" value="1"/>
</dbReference>
<gene>
    <name evidence="5" type="ORF">C7382_10159</name>
</gene>
<feature type="chain" id="PRO_5015458252" evidence="3">
    <location>
        <begin position="22"/>
        <end position="427"/>
    </location>
</feature>
<dbReference type="EMBL" id="QEKY01000001">
    <property type="protein sequence ID" value="PVZ15130.1"/>
    <property type="molecule type" value="Genomic_DNA"/>
</dbReference>
<keyword evidence="3" id="KW-0732">Signal</keyword>
<accession>A0A2U1FSU5</accession>
<proteinExistence type="predicted"/>
<evidence type="ECO:0000256" key="3">
    <source>
        <dbReference type="SAM" id="SignalP"/>
    </source>
</evidence>
<keyword evidence="2" id="KW-0677">Repeat</keyword>
<dbReference type="GeneID" id="94549765"/>
<evidence type="ECO:0000313" key="5">
    <source>
        <dbReference type="EMBL" id="PVZ15130.1"/>
    </source>
</evidence>
<name>A0A2U1FSU5_9PORP</name>
<dbReference type="RefSeq" id="WP_116678318.1">
    <property type="nucleotide sequence ID" value="NZ_QEKY01000001.1"/>
</dbReference>
<reference evidence="5 6" key="1">
    <citation type="submission" date="2018-04" db="EMBL/GenBank/DDBJ databases">
        <title>Genomic Encyclopedia of Type Strains, Phase IV (KMG-IV): sequencing the most valuable type-strain genomes for metagenomic binning, comparative biology and taxonomic classification.</title>
        <authorList>
            <person name="Goeker M."/>
        </authorList>
    </citation>
    <scope>NUCLEOTIDE SEQUENCE [LARGE SCALE GENOMIC DNA]</scope>
    <source>
        <strain evidence="5 6">DSM 28520</strain>
    </source>
</reference>
<protein>
    <submittedName>
        <fullName evidence="5">Putative secreted protein (Por secretion system target)</fullName>
    </submittedName>
</protein>
<evidence type="ECO:0000259" key="4">
    <source>
        <dbReference type="Pfam" id="PF18962"/>
    </source>
</evidence>
<dbReference type="InterPro" id="IPR032675">
    <property type="entry name" value="LRR_dom_sf"/>
</dbReference>
<dbReference type="NCBIfam" id="TIGR04183">
    <property type="entry name" value="Por_Secre_tail"/>
    <property type="match status" value="1"/>
</dbReference>
<dbReference type="InterPro" id="IPR052574">
    <property type="entry name" value="CDIRP"/>
</dbReference>
<comment type="caution">
    <text evidence="5">The sequence shown here is derived from an EMBL/GenBank/DDBJ whole genome shotgun (WGS) entry which is preliminary data.</text>
</comment>
<feature type="domain" description="Secretion system C-terminal sorting" evidence="4">
    <location>
        <begin position="359"/>
        <end position="419"/>
    </location>
</feature>
<dbReference type="InterPro" id="IPR026444">
    <property type="entry name" value="Secre_tail"/>
</dbReference>
<dbReference type="PROSITE" id="PS51450">
    <property type="entry name" value="LRR"/>
    <property type="match status" value="1"/>
</dbReference>
<keyword evidence="1" id="KW-0433">Leucine-rich repeat</keyword>
<feature type="signal peptide" evidence="3">
    <location>
        <begin position="1"/>
        <end position="21"/>
    </location>
</feature>
<sequence>MRLRTLFLSLILPLSTFPLHAQNYTTDAPYIRMTTEGGWDAKDNNAVWMLTITPQSGAQNVWVDWNGNEQYDTGEESYAEIHPVTSKTITIYGDVVELDCPFNDLLSLDISHNEMLEVLFCQQNLLTALDLSKSHSLTTLDCGYNRIQSLDCSSLLNATEIYCDRNKVLETLILPATDKLTRVDCFVNRLKTLDVRQLPNLHYLYIDENEIEEIDLSNNTNLLGLTCSANKLTKLDLGKNTNLTILDCSRNHIPQLSLSPNTKLKTVACYSLGLSGESLDELIASLHTNSASESKKFVVFSNLSDENNICTTTQVQEAAERGWTAMEEIFNSEGIVIDRIPYAGTTGLTEIWAQPKLFIYPNPTTSVVHVCLPEALAGATVTLSNVAGKTVLTLPSVERSFRIDLSNYPQGVYILRVGTAFAKVLHQ</sequence>
<dbReference type="Gene3D" id="3.80.10.10">
    <property type="entry name" value="Ribonuclease Inhibitor"/>
    <property type="match status" value="1"/>
</dbReference>